<evidence type="ECO:0000256" key="5">
    <source>
        <dbReference type="PROSITE-ProRule" id="PRU00221"/>
    </source>
</evidence>
<evidence type="ECO:0000256" key="2">
    <source>
        <dbReference type="ARBA" id="ARBA00022574"/>
    </source>
</evidence>
<dbReference type="InterPro" id="IPR001680">
    <property type="entry name" value="WD40_rpt"/>
</dbReference>
<dbReference type="GO" id="GO:0032040">
    <property type="term" value="C:small-subunit processome"/>
    <property type="evidence" value="ECO:0007669"/>
    <property type="project" value="TreeGrafter"/>
</dbReference>
<evidence type="ECO:0000313" key="8">
    <source>
        <dbReference type="Proteomes" id="UP000695562"/>
    </source>
</evidence>
<dbReference type="CDD" id="cd00200">
    <property type="entry name" value="WD40"/>
    <property type="match status" value="1"/>
</dbReference>
<evidence type="ECO:0000313" key="7">
    <source>
        <dbReference type="EMBL" id="KAF2073006.1"/>
    </source>
</evidence>
<dbReference type="PROSITE" id="PS50082">
    <property type="entry name" value="WD_REPEATS_2"/>
    <property type="match status" value="4"/>
</dbReference>
<dbReference type="Proteomes" id="UP000695562">
    <property type="component" value="Unassembled WGS sequence"/>
</dbReference>
<dbReference type="PANTHER" id="PTHR19865:SF0">
    <property type="entry name" value="U3 SMALL NUCLEOLAR RNA-INTERACTING PROTEIN 2"/>
    <property type="match status" value="1"/>
</dbReference>
<feature type="repeat" description="WD" evidence="5">
    <location>
        <begin position="493"/>
        <end position="517"/>
    </location>
</feature>
<dbReference type="InterPro" id="IPR019775">
    <property type="entry name" value="WD40_repeat_CS"/>
</dbReference>
<evidence type="ECO:0000256" key="1">
    <source>
        <dbReference type="ARBA" id="ARBA00004123"/>
    </source>
</evidence>
<name>A0A8J4US07_9MYCE</name>
<feature type="compositionally biased region" description="Gly residues" evidence="6">
    <location>
        <begin position="36"/>
        <end position="76"/>
    </location>
</feature>
<feature type="region of interest" description="Disordered" evidence="6">
    <location>
        <begin position="580"/>
        <end position="616"/>
    </location>
</feature>
<dbReference type="PRINTS" id="PR00320">
    <property type="entry name" value="GPROTEINBRPT"/>
</dbReference>
<keyword evidence="2 5" id="KW-0853">WD repeat</keyword>
<dbReference type="Gene3D" id="2.130.10.10">
    <property type="entry name" value="YVTN repeat-like/Quinoprotein amine dehydrogenase"/>
    <property type="match status" value="1"/>
</dbReference>
<keyword evidence="8" id="KW-1185">Reference proteome</keyword>
<dbReference type="OrthoDB" id="189968at2759"/>
<feature type="repeat" description="WD" evidence="5">
    <location>
        <begin position="426"/>
        <end position="466"/>
    </location>
</feature>
<feature type="compositionally biased region" description="Acidic residues" evidence="6">
    <location>
        <begin position="99"/>
        <end position="153"/>
    </location>
</feature>
<dbReference type="SMART" id="SM00320">
    <property type="entry name" value="WD40"/>
    <property type="match status" value="7"/>
</dbReference>
<feature type="compositionally biased region" description="Polar residues" evidence="6">
    <location>
        <begin position="83"/>
        <end position="93"/>
    </location>
</feature>
<evidence type="ECO:0000256" key="3">
    <source>
        <dbReference type="ARBA" id="ARBA00022737"/>
    </source>
</evidence>
<gene>
    <name evidence="7" type="ORF">CYY_005684</name>
</gene>
<dbReference type="PROSITE" id="PS50294">
    <property type="entry name" value="WD_REPEATS_REGION"/>
    <property type="match status" value="1"/>
</dbReference>
<feature type="repeat" description="WD" evidence="5">
    <location>
        <begin position="309"/>
        <end position="343"/>
    </location>
</feature>
<dbReference type="PROSITE" id="PS00678">
    <property type="entry name" value="WD_REPEATS_1"/>
    <property type="match status" value="1"/>
</dbReference>
<dbReference type="InterPro" id="IPR036322">
    <property type="entry name" value="WD40_repeat_dom_sf"/>
</dbReference>
<organism evidence="7 8">
    <name type="scientific">Polysphondylium violaceum</name>
    <dbReference type="NCBI Taxonomy" id="133409"/>
    <lineage>
        <taxon>Eukaryota</taxon>
        <taxon>Amoebozoa</taxon>
        <taxon>Evosea</taxon>
        <taxon>Eumycetozoa</taxon>
        <taxon>Dictyostelia</taxon>
        <taxon>Dictyosteliales</taxon>
        <taxon>Dictyosteliaceae</taxon>
        <taxon>Polysphondylium</taxon>
    </lineage>
</organism>
<feature type="region of interest" description="Disordered" evidence="6">
    <location>
        <begin position="1"/>
        <end position="163"/>
    </location>
</feature>
<feature type="compositionally biased region" description="Acidic residues" evidence="6">
    <location>
        <begin position="589"/>
        <end position="616"/>
    </location>
</feature>
<dbReference type="InterPro" id="IPR015943">
    <property type="entry name" value="WD40/YVTN_repeat-like_dom_sf"/>
</dbReference>
<dbReference type="Pfam" id="PF00400">
    <property type="entry name" value="WD40"/>
    <property type="match status" value="6"/>
</dbReference>
<dbReference type="SUPFAM" id="SSF50978">
    <property type="entry name" value="WD40 repeat-like"/>
    <property type="match status" value="1"/>
</dbReference>
<dbReference type="AlphaFoldDB" id="A0A8J4US07"/>
<proteinExistence type="predicted"/>
<comment type="subcellular location">
    <subcellularLocation>
        <location evidence="1">Nucleus</location>
    </subcellularLocation>
</comment>
<dbReference type="FunFam" id="2.130.10.10:FF:000509">
    <property type="entry name" value="U3 small nucleolar RNA-interacting protein"/>
    <property type="match status" value="1"/>
</dbReference>
<comment type="caution">
    <text evidence="7">The sequence shown here is derived from an EMBL/GenBank/DDBJ whole genome shotgun (WGS) entry which is preliminary data.</text>
</comment>
<accession>A0A8J4US07</accession>
<dbReference type="InterPro" id="IPR020472">
    <property type="entry name" value="WD40_PAC1"/>
</dbReference>
<dbReference type="PANTHER" id="PTHR19865">
    <property type="entry name" value="U3 SMALL NUCLEOLAR RNA INTERACTING PROTEIN 2"/>
    <property type="match status" value="1"/>
</dbReference>
<protein>
    <recommendedName>
        <fullName evidence="9">WD40 repeat-containing protein</fullName>
    </recommendedName>
</protein>
<evidence type="ECO:0000256" key="6">
    <source>
        <dbReference type="SAM" id="MobiDB-lite"/>
    </source>
</evidence>
<feature type="repeat" description="WD" evidence="5">
    <location>
        <begin position="344"/>
        <end position="385"/>
    </location>
</feature>
<sequence length="616" mass="68998">MDSFFIKPGTAHSLQSNKGSKHAVDSRVYSKPSSSRGGGRGGRGGRGAMGRGGSGSSRGRGGAMSRGRGGSGPNRGRGGRVNSDGNNKYSKQSKQQDDYYSDNEEGEEEEKEQEDQEQDIDNSDDNDNSNDIEQDDDDSEEPQQEDDDDDSDQDSNSNSKKRKFKLSVLEEEETADEKRIRLAKEYLSQFSKFKDANEIGDAIKEDMDRQSGRYQHSYKKSISELKITKDNITYLKGHNSPVTCVVLSDDQRYAFSASRDVIIKWDLIKKVKVMKLNGFIPSKKNREIRQGLSKQERMDAAKHTFEGKILAMALSFDGKYLVTGGQEKRIKVWNADTFEIIEEFKGHQDIVSALTFRKGTYTLYSGSHDRTVKIWDLSQMAFVDTRYGHQSPITAIDALSRERCVTVSTDQTCRIWKIPEESQLIFRGPKSSVDCVTLLAEDKFVSGSQDGSLQMWNVQKKNAVFTKADAHPAAVDPTSISEQGINNSCLNWITSIATIKNSDILASGACDGKVRLWGILGEKLKEINSVDIKGFVNDMVFASDASFLLVASSQEHKFGRWKRLKEGKNCLIFINLSNNSNDNNSNDNSQDEQDDDENMIQDQDEEDDDEEEQDDE</sequence>
<dbReference type="InterPro" id="IPR039241">
    <property type="entry name" value="Rrp9-like"/>
</dbReference>
<reference evidence="7" key="1">
    <citation type="submission" date="2020-01" db="EMBL/GenBank/DDBJ databases">
        <title>Development of genomics and gene disruption for Polysphondylium violaceum indicates a role for the polyketide synthase stlB in stalk morphogenesis.</title>
        <authorList>
            <person name="Narita B."/>
            <person name="Kawabe Y."/>
            <person name="Kin K."/>
            <person name="Saito T."/>
            <person name="Gibbs R."/>
            <person name="Kuspa A."/>
            <person name="Muzny D."/>
            <person name="Queller D."/>
            <person name="Richards S."/>
            <person name="Strassman J."/>
            <person name="Sucgang R."/>
            <person name="Worley K."/>
            <person name="Schaap P."/>
        </authorList>
    </citation>
    <scope>NUCLEOTIDE SEQUENCE</scope>
    <source>
        <strain evidence="7">QSvi11</strain>
    </source>
</reference>
<dbReference type="EMBL" id="AJWJ01000233">
    <property type="protein sequence ID" value="KAF2073006.1"/>
    <property type="molecule type" value="Genomic_DNA"/>
</dbReference>
<dbReference type="GO" id="GO:0034511">
    <property type="term" value="F:U3 snoRNA binding"/>
    <property type="evidence" value="ECO:0007669"/>
    <property type="project" value="InterPro"/>
</dbReference>
<evidence type="ECO:0000256" key="4">
    <source>
        <dbReference type="ARBA" id="ARBA00023242"/>
    </source>
</evidence>
<keyword evidence="4" id="KW-0539">Nucleus</keyword>
<evidence type="ECO:0008006" key="9">
    <source>
        <dbReference type="Google" id="ProtNLM"/>
    </source>
</evidence>
<keyword evidence="3" id="KW-0677">Repeat</keyword>